<comment type="caution">
    <text evidence="3">The sequence shown here is derived from an EMBL/GenBank/DDBJ whole genome shotgun (WGS) entry which is preliminary data.</text>
</comment>
<reference evidence="3" key="1">
    <citation type="journal article" date="2017" name="Nature">
        <title>The sunflower genome provides insights into oil metabolism, flowering and Asterid evolution.</title>
        <authorList>
            <person name="Badouin H."/>
            <person name="Gouzy J."/>
            <person name="Grassa C.J."/>
            <person name="Murat F."/>
            <person name="Staton S.E."/>
            <person name="Cottret L."/>
            <person name="Lelandais-Briere C."/>
            <person name="Owens G.L."/>
            <person name="Carrere S."/>
            <person name="Mayjonade B."/>
            <person name="Legrand L."/>
            <person name="Gill N."/>
            <person name="Kane N.C."/>
            <person name="Bowers J.E."/>
            <person name="Hubner S."/>
            <person name="Bellec A."/>
            <person name="Berard A."/>
            <person name="Berges H."/>
            <person name="Blanchet N."/>
            <person name="Boniface M.C."/>
            <person name="Brunel D."/>
            <person name="Catrice O."/>
            <person name="Chaidir N."/>
            <person name="Claudel C."/>
            <person name="Donnadieu C."/>
            <person name="Faraut T."/>
            <person name="Fievet G."/>
            <person name="Helmstetter N."/>
            <person name="King M."/>
            <person name="Knapp S.J."/>
            <person name="Lai Z."/>
            <person name="Le Paslier M.C."/>
            <person name="Lippi Y."/>
            <person name="Lorenzon L."/>
            <person name="Mandel J.R."/>
            <person name="Marage G."/>
            <person name="Marchand G."/>
            <person name="Marquand E."/>
            <person name="Bret-Mestries E."/>
            <person name="Morien E."/>
            <person name="Nambeesan S."/>
            <person name="Nguyen T."/>
            <person name="Pegot-Espagnet P."/>
            <person name="Pouilly N."/>
            <person name="Raftis F."/>
            <person name="Sallet E."/>
            <person name="Schiex T."/>
            <person name="Thomas J."/>
            <person name="Vandecasteele C."/>
            <person name="Vares D."/>
            <person name="Vear F."/>
            <person name="Vautrin S."/>
            <person name="Crespi M."/>
            <person name="Mangin B."/>
            <person name="Burke J.M."/>
            <person name="Salse J."/>
            <person name="Munos S."/>
            <person name="Vincourt P."/>
            <person name="Rieseberg L.H."/>
            <person name="Langlade N.B."/>
        </authorList>
    </citation>
    <scope>NUCLEOTIDE SEQUENCE</scope>
    <source>
        <tissue evidence="3">Leaves</tissue>
    </source>
</reference>
<dbReference type="InterPro" id="IPR029058">
    <property type="entry name" value="AB_hydrolase_fold"/>
</dbReference>
<dbReference type="EC" id="3.1.1.1" evidence="3"/>
<accession>A0A9K3NJN7</accession>
<proteinExistence type="inferred from homology"/>
<name>A0A9K3NJN7_HELAN</name>
<dbReference type="InterPro" id="IPR050466">
    <property type="entry name" value="Carboxylest/Gibb_receptor"/>
</dbReference>
<protein>
    <submittedName>
        <fullName evidence="3">Carboxylesterase</fullName>
        <ecNumber evidence="3">3.1.1.1</ecNumber>
    </submittedName>
</protein>
<evidence type="ECO:0000313" key="3">
    <source>
        <dbReference type="EMBL" id="KAF5802746.1"/>
    </source>
</evidence>
<dbReference type="GO" id="GO:0106435">
    <property type="term" value="F:carboxylesterase activity"/>
    <property type="evidence" value="ECO:0007669"/>
    <property type="project" value="UniProtKB-EC"/>
</dbReference>
<organism evidence="3 4">
    <name type="scientific">Helianthus annuus</name>
    <name type="common">Common sunflower</name>
    <dbReference type="NCBI Taxonomy" id="4232"/>
    <lineage>
        <taxon>Eukaryota</taxon>
        <taxon>Viridiplantae</taxon>
        <taxon>Streptophyta</taxon>
        <taxon>Embryophyta</taxon>
        <taxon>Tracheophyta</taxon>
        <taxon>Spermatophyta</taxon>
        <taxon>Magnoliopsida</taxon>
        <taxon>eudicotyledons</taxon>
        <taxon>Gunneridae</taxon>
        <taxon>Pentapetalae</taxon>
        <taxon>asterids</taxon>
        <taxon>campanulids</taxon>
        <taxon>Asterales</taxon>
        <taxon>Asteraceae</taxon>
        <taxon>Asteroideae</taxon>
        <taxon>Heliantheae alliance</taxon>
        <taxon>Heliantheae</taxon>
        <taxon>Helianthus</taxon>
    </lineage>
</organism>
<dbReference type="Gene3D" id="3.40.50.1820">
    <property type="entry name" value="alpha/beta hydrolase"/>
    <property type="match status" value="1"/>
</dbReference>
<keyword evidence="4" id="KW-1185">Reference proteome</keyword>
<reference evidence="3" key="2">
    <citation type="submission" date="2020-06" db="EMBL/GenBank/DDBJ databases">
        <title>Helianthus annuus Genome sequencing and assembly Release 2.</title>
        <authorList>
            <person name="Gouzy J."/>
            <person name="Langlade N."/>
            <person name="Munos S."/>
        </authorList>
    </citation>
    <scope>NUCLEOTIDE SEQUENCE</scope>
    <source>
        <tissue evidence="3">Leaves</tissue>
    </source>
</reference>
<comment type="similarity">
    <text evidence="1">Belongs to the 'GDXG' lipolytic enzyme family.</text>
</comment>
<dbReference type="AlphaFoldDB" id="A0A9K3NJN7"/>
<dbReference type="InterPro" id="IPR013094">
    <property type="entry name" value="AB_hydrolase_3"/>
</dbReference>
<dbReference type="PANTHER" id="PTHR23024">
    <property type="entry name" value="ARYLACETAMIDE DEACETYLASE"/>
    <property type="match status" value="1"/>
</dbReference>
<dbReference type="SUPFAM" id="SSF53474">
    <property type="entry name" value="alpha/beta-Hydrolases"/>
    <property type="match status" value="1"/>
</dbReference>
<dbReference type="Proteomes" id="UP000215914">
    <property type="component" value="Unassembled WGS sequence"/>
</dbReference>
<evidence type="ECO:0000313" key="4">
    <source>
        <dbReference type="Proteomes" id="UP000215914"/>
    </source>
</evidence>
<dbReference type="Pfam" id="PF07859">
    <property type="entry name" value="Abhydrolase_3"/>
    <property type="match status" value="1"/>
</dbReference>
<dbReference type="PANTHER" id="PTHR23024:SF24">
    <property type="entry name" value="ALPHA_BETA HYDROLASE FOLD-3 DOMAIN-CONTAINING PROTEIN"/>
    <property type="match status" value="1"/>
</dbReference>
<dbReference type="Gramene" id="mRNA:HanXRQr2_Chr06g0263171">
    <property type="protein sequence ID" value="CDS:HanXRQr2_Chr06g0263171.1"/>
    <property type="gene ID" value="HanXRQr2_Chr06g0263171"/>
</dbReference>
<keyword evidence="3" id="KW-0378">Hydrolase</keyword>
<dbReference type="EMBL" id="MNCJ02000321">
    <property type="protein sequence ID" value="KAF5802746.1"/>
    <property type="molecule type" value="Genomic_DNA"/>
</dbReference>
<evidence type="ECO:0000259" key="2">
    <source>
        <dbReference type="Pfam" id="PF07859"/>
    </source>
</evidence>
<evidence type="ECO:0000256" key="1">
    <source>
        <dbReference type="ARBA" id="ARBA00010515"/>
    </source>
</evidence>
<feature type="domain" description="Alpha/beta hydrolase fold-3" evidence="2">
    <location>
        <begin position="10"/>
        <end position="110"/>
    </location>
</feature>
<gene>
    <name evidence="3" type="ORF">HanXRQr2_Chr06g0263171</name>
</gene>
<sequence length="119" mass="13729">MIQYIDLSVMVFFHGGAYIVLSSDVKPYYNVCRKFTRELHVIVVSVDYRLAPEQRHPAQHDDGIDVLRFLDIEENRSKKFPENPNISRCFIAVDSAGGHIAHHAAVRASEFNFQQLRVR</sequence>